<organism evidence="1 2">
    <name type="scientific">Flavobacterium laiguense</name>
    <dbReference type="NCBI Taxonomy" id="2169409"/>
    <lineage>
        <taxon>Bacteria</taxon>
        <taxon>Pseudomonadati</taxon>
        <taxon>Bacteroidota</taxon>
        <taxon>Flavobacteriia</taxon>
        <taxon>Flavobacteriales</taxon>
        <taxon>Flavobacteriaceae</taxon>
        <taxon>Flavobacterium</taxon>
    </lineage>
</organism>
<protein>
    <submittedName>
        <fullName evidence="1">Uncharacterized protein</fullName>
    </submittedName>
</protein>
<dbReference type="AlphaFoldDB" id="A0A2U1K0B8"/>
<evidence type="ECO:0000313" key="2">
    <source>
        <dbReference type="Proteomes" id="UP000245618"/>
    </source>
</evidence>
<sequence>MMTTNDVAKVFDTVLSIPGMNDVVKIDLKISRKNVLLLNHVIERGLAAKDDDKPSILMTSVPEENLQELKLFGDECLQKAGLIELSEKLKTLSETGK</sequence>
<gene>
    <name evidence="1" type="ORF">DB891_04555</name>
</gene>
<accession>A0A2U1K0B8</accession>
<comment type="caution">
    <text evidence="1">The sequence shown here is derived from an EMBL/GenBank/DDBJ whole genome shotgun (WGS) entry which is preliminary data.</text>
</comment>
<reference evidence="1 2" key="1">
    <citation type="submission" date="2018-04" db="EMBL/GenBank/DDBJ databases">
        <title>Flavobacterium sp. nov., isolated from glacier ice.</title>
        <authorList>
            <person name="Liu Q."/>
            <person name="Xin Y.-H."/>
        </authorList>
    </citation>
    <scope>NUCLEOTIDE SEQUENCE [LARGE SCALE GENOMIC DNA]</scope>
    <source>
        <strain evidence="1 2">LB2P30</strain>
    </source>
</reference>
<evidence type="ECO:0000313" key="1">
    <source>
        <dbReference type="EMBL" id="PWA10634.1"/>
    </source>
</evidence>
<dbReference type="OrthoDB" id="798544at2"/>
<dbReference type="EMBL" id="QCZH01000003">
    <property type="protein sequence ID" value="PWA10634.1"/>
    <property type="molecule type" value="Genomic_DNA"/>
</dbReference>
<name>A0A2U1K0B8_9FLAO</name>
<dbReference type="Proteomes" id="UP000245618">
    <property type="component" value="Unassembled WGS sequence"/>
</dbReference>
<proteinExistence type="predicted"/>
<keyword evidence="2" id="KW-1185">Reference proteome</keyword>